<dbReference type="Proteomes" id="UP000011770">
    <property type="component" value="Unassembled WGS sequence"/>
</dbReference>
<dbReference type="AlphaFoldDB" id="M3GTD2"/>
<reference evidence="1 2" key="1">
    <citation type="submission" date="2013-01" db="EMBL/GenBank/DDBJ databases">
        <authorList>
            <person name="Harkins D.M."/>
            <person name="Durkin A.S."/>
            <person name="Brinkac L.M."/>
            <person name="Haft D.H."/>
            <person name="Selengut J.D."/>
            <person name="Sanka R."/>
            <person name="DePew J."/>
            <person name="Purushe J."/>
            <person name="Tulsiani S.M."/>
            <person name="Graham G.C."/>
            <person name="Burns M.-A."/>
            <person name="Dohnt M.F."/>
            <person name="Smythe L.D."/>
            <person name="McKay D.B."/>
            <person name="Craig S.B."/>
            <person name="Vinetz J.M."/>
            <person name="Sutton G.G."/>
            <person name="Nierman W.C."/>
            <person name="Fouts D.E."/>
        </authorList>
    </citation>
    <scope>NUCLEOTIDE SEQUENCE [LARGE SCALE GENOMIC DNA]</scope>
    <source>
        <strain evidence="1 2">LT2116</strain>
    </source>
</reference>
<sequence length="199" mass="22936">MMISETKSLSIQDRASLYNKSFPNYAPLHVFKERLYGEWELGQNYKNTSDYHGAYPEQYLKRLLPMFPDKDKVLHLFSGKTPAGAYLRMDKNPDLNPEIVGDAELLSSYVRAIVGHSLDLILADPPYTKEDAEHYGFLMVNRGKVLMEAWKSLEIGGHLVWLDQVVPQYAGDKWILEGKIYLSISTNHRVRVICLFRRV</sequence>
<dbReference type="GO" id="GO:0003676">
    <property type="term" value="F:nucleic acid binding"/>
    <property type="evidence" value="ECO:0007669"/>
    <property type="project" value="InterPro"/>
</dbReference>
<organism evidence="1 2">
    <name type="scientific">Leptospira weilii serovar Topaz str. LT2116</name>
    <dbReference type="NCBI Taxonomy" id="1088540"/>
    <lineage>
        <taxon>Bacteria</taxon>
        <taxon>Pseudomonadati</taxon>
        <taxon>Spirochaetota</taxon>
        <taxon>Spirochaetia</taxon>
        <taxon>Leptospirales</taxon>
        <taxon>Leptospiraceae</taxon>
        <taxon>Leptospira</taxon>
    </lineage>
</organism>
<protein>
    <recommendedName>
        <fullName evidence="3">Methyltransferase domain protein</fullName>
    </recommendedName>
</protein>
<dbReference type="InterPro" id="IPR029063">
    <property type="entry name" value="SAM-dependent_MTases_sf"/>
</dbReference>
<dbReference type="GO" id="GO:0032259">
    <property type="term" value="P:methylation"/>
    <property type="evidence" value="ECO:0007669"/>
    <property type="project" value="InterPro"/>
</dbReference>
<dbReference type="EMBL" id="AHOR02000076">
    <property type="protein sequence ID" value="EMF79790.1"/>
    <property type="molecule type" value="Genomic_DNA"/>
</dbReference>
<gene>
    <name evidence="1" type="ORF">LEP1GSC188_1464</name>
</gene>
<dbReference type="InterPro" id="IPR002052">
    <property type="entry name" value="DNA_methylase_N6_adenine_CS"/>
</dbReference>
<name>M3GTD2_9LEPT</name>
<dbReference type="SUPFAM" id="SSF53335">
    <property type="entry name" value="S-adenosyl-L-methionine-dependent methyltransferases"/>
    <property type="match status" value="1"/>
</dbReference>
<proteinExistence type="predicted"/>
<evidence type="ECO:0000313" key="1">
    <source>
        <dbReference type="EMBL" id="EMF79790.1"/>
    </source>
</evidence>
<accession>M3GTD2</accession>
<comment type="caution">
    <text evidence="1">The sequence shown here is derived from an EMBL/GenBank/DDBJ whole genome shotgun (WGS) entry which is preliminary data.</text>
</comment>
<dbReference type="PROSITE" id="PS00092">
    <property type="entry name" value="N6_MTASE"/>
    <property type="match status" value="1"/>
</dbReference>
<evidence type="ECO:0000313" key="2">
    <source>
        <dbReference type="Proteomes" id="UP000011770"/>
    </source>
</evidence>
<evidence type="ECO:0008006" key="3">
    <source>
        <dbReference type="Google" id="ProtNLM"/>
    </source>
</evidence>
<dbReference type="GO" id="GO:0008168">
    <property type="term" value="F:methyltransferase activity"/>
    <property type="evidence" value="ECO:0007669"/>
    <property type="project" value="InterPro"/>
</dbReference>